<protein>
    <submittedName>
        <fullName evidence="1">Uncharacterized protein</fullName>
    </submittedName>
</protein>
<dbReference type="OrthoDB" id="7688921at2"/>
<name>A0A1I3LGV4_9RHOB</name>
<reference evidence="2" key="1">
    <citation type="submission" date="2016-10" db="EMBL/GenBank/DDBJ databases">
        <authorList>
            <person name="Varghese N."/>
            <person name="Submissions S."/>
        </authorList>
    </citation>
    <scope>NUCLEOTIDE SEQUENCE [LARGE SCALE GENOMIC DNA]</scope>
    <source>
        <strain evidence="2">DSM 26471</strain>
    </source>
</reference>
<dbReference type="AlphaFoldDB" id="A0A1I3LGV4"/>
<gene>
    <name evidence="1" type="ORF">SAMN04487991_1027</name>
</gene>
<organism evidence="1 2">
    <name type="scientific">Celeribacter neptunius</name>
    <dbReference type="NCBI Taxonomy" id="588602"/>
    <lineage>
        <taxon>Bacteria</taxon>
        <taxon>Pseudomonadati</taxon>
        <taxon>Pseudomonadota</taxon>
        <taxon>Alphaproteobacteria</taxon>
        <taxon>Rhodobacterales</taxon>
        <taxon>Roseobacteraceae</taxon>
        <taxon>Celeribacter</taxon>
    </lineage>
</organism>
<keyword evidence="2" id="KW-1185">Reference proteome</keyword>
<evidence type="ECO:0000313" key="1">
    <source>
        <dbReference type="EMBL" id="SFI84018.1"/>
    </source>
</evidence>
<dbReference type="EMBL" id="FORH01000001">
    <property type="protein sequence ID" value="SFI84018.1"/>
    <property type="molecule type" value="Genomic_DNA"/>
</dbReference>
<sequence length="148" mass="15750">MSNHIRLPGERVEQLRMIAEAKNKTISEVIGDYVRSEIEAGTIPADIPGVDVAKSEDGIKIVAGDMEALIPMGEGPTVAEVLASAGSFTAKDIERKKRWIEGAAALSGIEVKRAGNGLKLVSPITKKEYPLNLDVATDLANVIEEAAK</sequence>
<dbReference type="Proteomes" id="UP000199630">
    <property type="component" value="Unassembled WGS sequence"/>
</dbReference>
<proteinExistence type="predicted"/>
<dbReference type="RefSeq" id="WP_143093042.1">
    <property type="nucleotide sequence ID" value="NZ_FORH01000001.1"/>
</dbReference>
<evidence type="ECO:0000313" key="2">
    <source>
        <dbReference type="Proteomes" id="UP000199630"/>
    </source>
</evidence>
<accession>A0A1I3LGV4</accession>